<reference evidence="1" key="1">
    <citation type="submission" date="2023-04" db="EMBL/GenBank/DDBJ databases">
        <authorList>
            <consortium name="ELIXIR-Norway"/>
        </authorList>
    </citation>
    <scope>NUCLEOTIDE SEQUENCE [LARGE SCALE GENOMIC DNA]</scope>
</reference>
<organism evidence="1 2">
    <name type="scientific">Rangifer tarandus platyrhynchus</name>
    <name type="common">Svalbard reindeer</name>
    <dbReference type="NCBI Taxonomy" id="3082113"/>
    <lineage>
        <taxon>Eukaryota</taxon>
        <taxon>Metazoa</taxon>
        <taxon>Chordata</taxon>
        <taxon>Craniata</taxon>
        <taxon>Vertebrata</taxon>
        <taxon>Euteleostomi</taxon>
        <taxon>Mammalia</taxon>
        <taxon>Eutheria</taxon>
        <taxon>Laurasiatheria</taxon>
        <taxon>Artiodactyla</taxon>
        <taxon>Ruminantia</taxon>
        <taxon>Pecora</taxon>
        <taxon>Cervidae</taxon>
        <taxon>Odocoileinae</taxon>
        <taxon>Rangifer</taxon>
    </lineage>
</organism>
<name>A0ABN8Y7I4_RANTA</name>
<dbReference type="EMBL" id="OX459949">
    <property type="protein sequence ID" value="CAI9155806.1"/>
    <property type="molecule type" value="Genomic_DNA"/>
</dbReference>
<gene>
    <name evidence="1" type="ORF">MRATA1EN1_LOCUS4768</name>
</gene>
<dbReference type="Proteomes" id="UP001176941">
    <property type="component" value="Chromosome 13"/>
</dbReference>
<evidence type="ECO:0000313" key="1">
    <source>
        <dbReference type="EMBL" id="CAI9155806.1"/>
    </source>
</evidence>
<accession>A0ABN8Y7I4</accession>
<sequence>AASACAPARRSWRPPDETLTKIEAQSFFLLSSACDHLGDLPCGPAVPPPKTCECKNFVFLNVLSVLLLRPISKVLWASLFTQQQQCPSETFAHLIVSCSTWAQLRGPRLPGCLTLLSEDEA</sequence>
<feature type="non-terminal residue" evidence="1">
    <location>
        <position position="121"/>
    </location>
</feature>
<evidence type="ECO:0000313" key="2">
    <source>
        <dbReference type="Proteomes" id="UP001176941"/>
    </source>
</evidence>
<protein>
    <submittedName>
        <fullName evidence="1">Uncharacterized protein</fullName>
    </submittedName>
</protein>
<proteinExistence type="predicted"/>
<keyword evidence="2" id="KW-1185">Reference proteome</keyword>